<dbReference type="CDD" id="cd00452">
    <property type="entry name" value="KDPG_aldolase"/>
    <property type="match status" value="1"/>
</dbReference>
<evidence type="ECO:0000256" key="5">
    <source>
        <dbReference type="ARBA" id="ARBA00023277"/>
    </source>
</evidence>
<dbReference type="AlphaFoldDB" id="A0A3L7J4I4"/>
<dbReference type="RefSeq" id="WP_121659410.1">
    <property type="nucleotide sequence ID" value="NZ_BMEK01000002.1"/>
</dbReference>
<comment type="pathway">
    <text evidence="1">Carbohydrate acid metabolism.</text>
</comment>
<dbReference type="EC" id="4.1.2.14" evidence="6"/>
<gene>
    <name evidence="6" type="primary">eda</name>
    <name evidence="6" type="ORF">D9V28_09245</name>
</gene>
<dbReference type="Pfam" id="PF01081">
    <property type="entry name" value="Aldolase"/>
    <property type="match status" value="1"/>
</dbReference>
<dbReference type="GO" id="GO:0008700">
    <property type="term" value="F:(R,S)-4-hydroxy-2-oxoglutarate aldolase activity"/>
    <property type="evidence" value="ECO:0007669"/>
    <property type="project" value="UniProtKB-EC"/>
</dbReference>
<dbReference type="EC" id="4.1.3.16" evidence="6"/>
<reference evidence="6 7" key="1">
    <citation type="submission" date="2018-10" db="EMBL/GenBank/DDBJ databases">
        <authorList>
            <person name="Li J."/>
        </authorList>
    </citation>
    <scope>NUCLEOTIDE SEQUENCE [LARGE SCALE GENOMIC DNA]</scope>
    <source>
        <strain evidence="6 7">ZD1-4</strain>
    </source>
</reference>
<organism evidence="6 7">
    <name type="scientific">Mycetocola zhadangensis</name>
    <dbReference type="NCBI Taxonomy" id="1164595"/>
    <lineage>
        <taxon>Bacteria</taxon>
        <taxon>Bacillati</taxon>
        <taxon>Actinomycetota</taxon>
        <taxon>Actinomycetes</taxon>
        <taxon>Micrococcales</taxon>
        <taxon>Microbacteriaceae</taxon>
        <taxon>Mycetocola</taxon>
    </lineage>
</organism>
<dbReference type="NCBIfam" id="TIGR01182">
    <property type="entry name" value="eda"/>
    <property type="match status" value="1"/>
</dbReference>
<comment type="caution">
    <text evidence="6">The sequence shown here is derived from an EMBL/GenBank/DDBJ whole genome shotgun (WGS) entry which is preliminary data.</text>
</comment>
<evidence type="ECO:0000313" key="7">
    <source>
        <dbReference type="Proteomes" id="UP000282460"/>
    </source>
</evidence>
<sequence>MSLTILQETRVLAVLRAPSVETALRAADALVDGGITGLEITYSTPDAAHVIRELNEKYGDRIYLGAGTVTTADQATEAADAGARFLVSPGSRPELTAAMKATGRTVLTGALTPSEVMAAVEYGADVVKIFPASLGGPSYLRSLRGPFPDVPLMPTGGVTPENLGDWFAAGALAVGAGSDLVSAAALASKDWAAITRRAEEFVAAGPGA</sequence>
<dbReference type="InterPro" id="IPR000887">
    <property type="entry name" value="Aldlse_KDPG_KHG"/>
</dbReference>
<evidence type="ECO:0000256" key="1">
    <source>
        <dbReference type="ARBA" id="ARBA00004761"/>
    </source>
</evidence>
<dbReference type="PANTHER" id="PTHR30246">
    <property type="entry name" value="2-KETO-3-DEOXY-6-PHOSPHOGLUCONATE ALDOLASE"/>
    <property type="match status" value="1"/>
</dbReference>
<dbReference type="EMBL" id="RCWJ01000002">
    <property type="protein sequence ID" value="RLQ84371.1"/>
    <property type="molecule type" value="Genomic_DNA"/>
</dbReference>
<evidence type="ECO:0000313" key="6">
    <source>
        <dbReference type="EMBL" id="RLQ84371.1"/>
    </source>
</evidence>
<accession>A0A3L7J4I4</accession>
<dbReference type="OrthoDB" id="9805177at2"/>
<keyword evidence="4 6" id="KW-0456">Lyase</keyword>
<comment type="subunit">
    <text evidence="3">Homotrimer.</text>
</comment>
<keyword evidence="7" id="KW-1185">Reference proteome</keyword>
<dbReference type="PANTHER" id="PTHR30246:SF1">
    <property type="entry name" value="2-DEHYDRO-3-DEOXY-6-PHOSPHOGALACTONATE ALDOLASE-RELATED"/>
    <property type="match status" value="1"/>
</dbReference>
<keyword evidence="5" id="KW-0119">Carbohydrate metabolism</keyword>
<name>A0A3L7J4I4_9MICO</name>
<evidence type="ECO:0000256" key="3">
    <source>
        <dbReference type="ARBA" id="ARBA00011233"/>
    </source>
</evidence>
<dbReference type="SUPFAM" id="SSF51569">
    <property type="entry name" value="Aldolase"/>
    <property type="match status" value="1"/>
</dbReference>
<dbReference type="Proteomes" id="UP000282460">
    <property type="component" value="Unassembled WGS sequence"/>
</dbReference>
<evidence type="ECO:0000256" key="2">
    <source>
        <dbReference type="ARBA" id="ARBA00006906"/>
    </source>
</evidence>
<dbReference type="InterPro" id="IPR013785">
    <property type="entry name" value="Aldolase_TIM"/>
</dbReference>
<evidence type="ECO:0000256" key="4">
    <source>
        <dbReference type="ARBA" id="ARBA00023239"/>
    </source>
</evidence>
<comment type="similarity">
    <text evidence="2">Belongs to the KHG/KDPG aldolase family.</text>
</comment>
<protein>
    <submittedName>
        <fullName evidence="6">Bifunctional 4-hydroxy-2-oxoglutarate aldolase/2-dehydro-3-deoxy-phosphogluconate aldolase</fullName>
        <ecNumber evidence="6">4.1.2.14</ecNumber>
        <ecNumber evidence="6">4.1.3.16</ecNumber>
    </submittedName>
</protein>
<dbReference type="GO" id="GO:0008675">
    <property type="term" value="F:2-dehydro-3-deoxy-phosphogluconate aldolase activity"/>
    <property type="evidence" value="ECO:0007669"/>
    <property type="project" value="UniProtKB-EC"/>
</dbReference>
<proteinExistence type="inferred from homology"/>
<dbReference type="Gene3D" id="3.20.20.70">
    <property type="entry name" value="Aldolase class I"/>
    <property type="match status" value="1"/>
</dbReference>